<protein>
    <submittedName>
        <fullName evidence="6">Mg-dependent DNase</fullName>
    </submittedName>
</protein>
<dbReference type="EMBL" id="KV921298">
    <property type="protein sequence ID" value="ORE20168.1"/>
    <property type="molecule type" value="Genomic_DNA"/>
</dbReference>
<evidence type="ECO:0000256" key="3">
    <source>
        <dbReference type="ARBA" id="ARBA00022723"/>
    </source>
</evidence>
<dbReference type="Gene3D" id="3.20.20.140">
    <property type="entry name" value="Metal-dependent hydrolases"/>
    <property type="match status" value="1"/>
</dbReference>
<name>A0A0A1NSS1_RHIZD</name>
<keyword evidence="4" id="KW-0378">Hydrolase</keyword>
<evidence type="ECO:0000256" key="1">
    <source>
        <dbReference type="ARBA" id="ARBA00009275"/>
    </source>
</evidence>
<feature type="binding site" evidence="5">
    <location>
        <position position="223"/>
    </location>
    <ligand>
        <name>a divalent metal cation</name>
        <dbReference type="ChEBI" id="CHEBI:60240"/>
        <label>1</label>
    </ligand>
</feature>
<dbReference type="PANTHER" id="PTHR10060:SF15">
    <property type="entry name" value="DEOXYRIBONUCLEASE TATDN1"/>
    <property type="match status" value="1"/>
</dbReference>
<dbReference type="PROSITE" id="PS01091">
    <property type="entry name" value="TATD_3"/>
    <property type="match status" value="1"/>
</dbReference>
<dbReference type="AlphaFoldDB" id="A0A0A1NSS1"/>
<evidence type="ECO:0000313" key="7">
    <source>
        <dbReference type="Proteomes" id="UP000242381"/>
    </source>
</evidence>
<dbReference type="GO" id="GO:0008296">
    <property type="term" value="F:3'-5'-DNA exonuclease activity"/>
    <property type="evidence" value="ECO:0007669"/>
    <property type="project" value="TreeGrafter"/>
</dbReference>
<feature type="binding site" evidence="5">
    <location>
        <position position="150"/>
    </location>
    <ligand>
        <name>a divalent metal cation</name>
        <dbReference type="ChEBI" id="CHEBI:60240"/>
        <label>2</label>
    </ligand>
</feature>
<dbReference type="InterPro" id="IPR018228">
    <property type="entry name" value="DNase_TatD-rel_CS"/>
</dbReference>
<dbReference type="PANTHER" id="PTHR10060">
    <property type="entry name" value="TATD FAMILY DEOXYRIBONUCLEASE"/>
    <property type="match status" value="1"/>
</dbReference>
<comment type="similarity">
    <text evidence="1">Belongs to the metallo-dependent hydrolases superfamily. TatD-type hydrolase family.</text>
</comment>
<dbReference type="InterPro" id="IPR001130">
    <property type="entry name" value="TatD-like"/>
</dbReference>
<accession>A0A0A1NSS1</accession>
<dbReference type="FunFam" id="3.20.20.140:FF:000040">
    <property type="entry name" value="Putative tatD related deoxyribonuclease"/>
    <property type="match status" value="1"/>
</dbReference>
<dbReference type="Proteomes" id="UP000242381">
    <property type="component" value="Unassembled WGS sequence"/>
</dbReference>
<proteinExistence type="inferred from homology"/>
<keyword evidence="3 5" id="KW-0479">Metal-binding</keyword>
<dbReference type="CDD" id="cd01310">
    <property type="entry name" value="TatD_DNAse"/>
    <property type="match status" value="1"/>
</dbReference>
<dbReference type="InterPro" id="IPR032466">
    <property type="entry name" value="Metal_Hydrolase"/>
</dbReference>
<evidence type="ECO:0000256" key="4">
    <source>
        <dbReference type="ARBA" id="ARBA00022801"/>
    </source>
</evidence>
<dbReference type="Pfam" id="PF01026">
    <property type="entry name" value="TatD_DNase"/>
    <property type="match status" value="1"/>
</dbReference>
<gene>
    <name evidence="6" type="ORF">BCV71DRAFT_90275</name>
</gene>
<dbReference type="InterPro" id="IPR050891">
    <property type="entry name" value="TatD-type_Hydrolase"/>
</dbReference>
<feature type="binding site" evidence="5">
    <location>
        <position position="175"/>
    </location>
    <ligand>
        <name>a divalent metal cation</name>
        <dbReference type="ChEBI" id="CHEBI:60240"/>
        <label>2</label>
    </ligand>
</feature>
<evidence type="ECO:0000256" key="5">
    <source>
        <dbReference type="PIRSR" id="PIRSR005902-1"/>
    </source>
</evidence>
<dbReference type="GO" id="GO:0046872">
    <property type="term" value="F:metal ion binding"/>
    <property type="evidence" value="ECO:0007669"/>
    <property type="project" value="UniProtKB-KW"/>
</dbReference>
<evidence type="ECO:0000313" key="6">
    <source>
        <dbReference type="EMBL" id="ORE20168.1"/>
    </source>
</evidence>
<dbReference type="PIRSF" id="PIRSF005902">
    <property type="entry name" value="DNase_TatD"/>
    <property type="match status" value="1"/>
</dbReference>
<reference evidence="6 7" key="1">
    <citation type="journal article" date="2016" name="Proc. Natl. Acad. Sci. U.S.A.">
        <title>Lipid metabolic changes in an early divergent fungus govern the establishment of a mutualistic symbiosis with endobacteria.</title>
        <authorList>
            <person name="Lastovetsky O.A."/>
            <person name="Gaspar M.L."/>
            <person name="Mondo S.J."/>
            <person name="LaButti K.M."/>
            <person name="Sandor L."/>
            <person name="Grigoriev I.V."/>
            <person name="Henry S.A."/>
            <person name="Pawlowska T.E."/>
        </authorList>
    </citation>
    <scope>NUCLEOTIDE SEQUENCE [LARGE SCALE GENOMIC DNA]</scope>
    <source>
        <strain evidence="6 7">ATCC 11559</strain>
    </source>
</reference>
<organism evidence="6 7">
    <name type="scientific">Rhizopus microsporus</name>
    <dbReference type="NCBI Taxonomy" id="58291"/>
    <lineage>
        <taxon>Eukaryota</taxon>
        <taxon>Fungi</taxon>
        <taxon>Fungi incertae sedis</taxon>
        <taxon>Mucoromycota</taxon>
        <taxon>Mucoromycotina</taxon>
        <taxon>Mucoromycetes</taxon>
        <taxon>Mucorales</taxon>
        <taxon>Mucorineae</taxon>
        <taxon>Rhizopodaceae</taxon>
        <taxon>Rhizopus</taxon>
    </lineage>
</organism>
<keyword evidence="2" id="KW-0540">Nuclease</keyword>
<dbReference type="VEuPathDB" id="FungiDB:BCV72DRAFT_13778"/>
<dbReference type="SUPFAM" id="SSF51556">
    <property type="entry name" value="Metallo-dependent hydrolases"/>
    <property type="match status" value="1"/>
</dbReference>
<dbReference type="GO" id="GO:0005829">
    <property type="term" value="C:cytosol"/>
    <property type="evidence" value="ECO:0007669"/>
    <property type="project" value="TreeGrafter"/>
</dbReference>
<sequence length="308" mass="35412">MRFIDIGANLTDPMFRGIYRGKQAHADDFLQVIHRAKQAGVQKLFITGTNLSESKEAIEYIESNPKEEGFLYTTVGCHPTRSNEFEEHPGGPDDYYNKLAELTQHKSVIAIGECGLDYDRLFFCPKDVQKKYFERQFDLAEKTRLPMFLHNRNTGNDFFDLVKANRHRFTTGIVHSFTGSMEEMKKLVELDLYIGVNGCSLKTEENLQVVKEIPEDKLVIETDAPWCDIRPTHASFKYLQNVPKEEMALYSPPSKKKERFEMGCMVKSRNEPCTVGLVLHIVAAIRNANPNELSEKVWENTYKAFNLK</sequence>
<dbReference type="OMA" id="YGGSQKH"/>
<feature type="binding site" evidence="5">
    <location>
        <position position="113"/>
    </location>
    <ligand>
        <name>a divalent metal cation</name>
        <dbReference type="ChEBI" id="CHEBI:60240"/>
        <label>1</label>
    </ligand>
</feature>
<evidence type="ECO:0000256" key="2">
    <source>
        <dbReference type="ARBA" id="ARBA00022722"/>
    </source>
</evidence>